<evidence type="ECO:0000313" key="3">
    <source>
        <dbReference type="Proteomes" id="UP000187406"/>
    </source>
</evidence>
<sequence>MVVLVNGYQWHTGLIYDWQGFVVNIKFRFGPSVYENFNAKLMKITQSGTVDEYQSAFEAIANKAHGFNESLMLDALNSGLKPYLQKELLLAQPHNLMDAIAMARLHEQKSADGYKSYKSYASNLYQKSVNSSGFHGWQPSNEPGILPKPAASAKKPQTESSIFPVRKMTTSELKARREKGLCYSCDDKYHLGHNCKIQSHFHLVISELPDSQSADEDSCEEEVEEISEVSLHALAGQVNHQTLRLTGNFKEHKLQVLIDGGSTHNFMQESAAQRLRLPILLKNPFKELSVFWQSSGLQHEDPLLLITRI</sequence>
<gene>
    <name evidence="2" type="ORF">CFOL_v3_16798</name>
</gene>
<reference evidence="3" key="1">
    <citation type="submission" date="2016-04" db="EMBL/GenBank/DDBJ databases">
        <title>Cephalotus genome sequencing.</title>
        <authorList>
            <person name="Fukushima K."/>
            <person name="Hasebe M."/>
            <person name="Fang X."/>
        </authorList>
    </citation>
    <scope>NUCLEOTIDE SEQUENCE [LARGE SCALE GENOMIC DNA]</scope>
    <source>
        <strain evidence="3">cv. St1</strain>
    </source>
</reference>
<comment type="caution">
    <text evidence="2">The sequence shown here is derived from an EMBL/GenBank/DDBJ whole genome shotgun (WGS) entry which is preliminary data.</text>
</comment>
<dbReference type="CDD" id="cd00303">
    <property type="entry name" value="retropepsin_like"/>
    <property type="match status" value="1"/>
</dbReference>
<evidence type="ECO:0000313" key="2">
    <source>
        <dbReference type="EMBL" id="GAV73312.1"/>
    </source>
</evidence>
<name>A0A1Q3BZI3_CEPFO</name>
<protein>
    <recommendedName>
        <fullName evidence="4">Retrotransposon gag domain-containing protein</fullName>
    </recommendedName>
</protein>
<dbReference type="Proteomes" id="UP000187406">
    <property type="component" value="Unassembled WGS sequence"/>
</dbReference>
<dbReference type="Gene3D" id="2.40.70.10">
    <property type="entry name" value="Acid Proteases"/>
    <property type="match status" value="1"/>
</dbReference>
<keyword evidence="3" id="KW-1185">Reference proteome</keyword>
<evidence type="ECO:0008006" key="4">
    <source>
        <dbReference type="Google" id="ProtNLM"/>
    </source>
</evidence>
<dbReference type="OrthoDB" id="2013610at2759"/>
<dbReference type="EMBL" id="BDDD01001094">
    <property type="protein sequence ID" value="GAV73312.1"/>
    <property type="molecule type" value="Genomic_DNA"/>
</dbReference>
<evidence type="ECO:0000256" key="1">
    <source>
        <dbReference type="SAM" id="MobiDB-lite"/>
    </source>
</evidence>
<accession>A0A1Q3BZI3</accession>
<dbReference type="InterPro" id="IPR021109">
    <property type="entry name" value="Peptidase_aspartic_dom_sf"/>
</dbReference>
<organism evidence="2 3">
    <name type="scientific">Cephalotus follicularis</name>
    <name type="common">Albany pitcher plant</name>
    <dbReference type="NCBI Taxonomy" id="3775"/>
    <lineage>
        <taxon>Eukaryota</taxon>
        <taxon>Viridiplantae</taxon>
        <taxon>Streptophyta</taxon>
        <taxon>Embryophyta</taxon>
        <taxon>Tracheophyta</taxon>
        <taxon>Spermatophyta</taxon>
        <taxon>Magnoliopsida</taxon>
        <taxon>eudicotyledons</taxon>
        <taxon>Gunneridae</taxon>
        <taxon>Pentapetalae</taxon>
        <taxon>rosids</taxon>
        <taxon>fabids</taxon>
        <taxon>Oxalidales</taxon>
        <taxon>Cephalotaceae</taxon>
        <taxon>Cephalotus</taxon>
    </lineage>
</organism>
<proteinExistence type="predicted"/>
<feature type="region of interest" description="Disordered" evidence="1">
    <location>
        <begin position="136"/>
        <end position="159"/>
    </location>
</feature>
<dbReference type="AlphaFoldDB" id="A0A1Q3BZI3"/>
<dbReference type="InParanoid" id="A0A1Q3BZI3"/>